<evidence type="ECO:0000313" key="2">
    <source>
        <dbReference type="EMBL" id="KAF2847208.1"/>
    </source>
</evidence>
<reference evidence="2" key="1">
    <citation type="submission" date="2020-01" db="EMBL/GenBank/DDBJ databases">
        <authorList>
            <consortium name="DOE Joint Genome Institute"/>
            <person name="Haridas S."/>
            <person name="Albert R."/>
            <person name="Binder M."/>
            <person name="Bloem J."/>
            <person name="Labutti K."/>
            <person name="Salamov A."/>
            <person name="Andreopoulos B."/>
            <person name="Baker S.E."/>
            <person name="Barry K."/>
            <person name="Bills G."/>
            <person name="Bluhm B.H."/>
            <person name="Cannon C."/>
            <person name="Castanera R."/>
            <person name="Culley D.E."/>
            <person name="Daum C."/>
            <person name="Ezra D."/>
            <person name="Gonzalez J.B."/>
            <person name="Henrissat B."/>
            <person name="Kuo A."/>
            <person name="Liang C."/>
            <person name="Lipzen A."/>
            <person name="Lutzoni F."/>
            <person name="Magnuson J."/>
            <person name="Mondo S."/>
            <person name="Nolan M."/>
            <person name="Ohm R."/>
            <person name="Pangilinan J."/>
            <person name="Park H.-J."/>
            <person name="Ramirez L."/>
            <person name="Alfaro M."/>
            <person name="Sun H."/>
            <person name="Tritt A."/>
            <person name="Yoshinaga Y."/>
            <person name="Zwiers L.-H."/>
            <person name="Turgeon B.G."/>
            <person name="Goodwin S.B."/>
            <person name="Spatafora J.W."/>
            <person name="Crous P.W."/>
            <person name="Grigoriev I.V."/>
        </authorList>
    </citation>
    <scope>NUCLEOTIDE SEQUENCE</scope>
    <source>
        <strain evidence="2">IPT5</strain>
    </source>
</reference>
<keyword evidence="3" id="KW-1185">Reference proteome</keyword>
<evidence type="ECO:0000313" key="3">
    <source>
        <dbReference type="Proteomes" id="UP000799423"/>
    </source>
</evidence>
<sequence>VLSSRSSLPINSLLLRIPCITRTPPPPSPSHAHAHSATTPSPPPCTPEREHNYAAHPPACCSPLVVPHPRPGSHLTVVIRARHRQRLSCCCDAEHGTPLRAPFIRPLLHAPRIPTTTNPFAIRPDSSPLAAAPNPHRRHL</sequence>
<name>A0A6A7AYH2_9PLEO</name>
<organism evidence="2 3">
    <name type="scientific">Plenodomus tracheiphilus IPT5</name>
    <dbReference type="NCBI Taxonomy" id="1408161"/>
    <lineage>
        <taxon>Eukaryota</taxon>
        <taxon>Fungi</taxon>
        <taxon>Dikarya</taxon>
        <taxon>Ascomycota</taxon>
        <taxon>Pezizomycotina</taxon>
        <taxon>Dothideomycetes</taxon>
        <taxon>Pleosporomycetidae</taxon>
        <taxon>Pleosporales</taxon>
        <taxon>Pleosporineae</taxon>
        <taxon>Leptosphaeriaceae</taxon>
        <taxon>Plenodomus</taxon>
    </lineage>
</organism>
<feature type="region of interest" description="Disordered" evidence="1">
    <location>
        <begin position="24"/>
        <end position="50"/>
    </location>
</feature>
<proteinExistence type="predicted"/>
<protein>
    <submittedName>
        <fullName evidence="2">Uncharacterized protein</fullName>
    </submittedName>
</protein>
<feature type="region of interest" description="Disordered" evidence="1">
    <location>
        <begin position="117"/>
        <end position="140"/>
    </location>
</feature>
<gene>
    <name evidence="2" type="ORF">T440DRAFT_457060</name>
</gene>
<dbReference type="Proteomes" id="UP000799423">
    <property type="component" value="Unassembled WGS sequence"/>
</dbReference>
<feature type="non-terminal residue" evidence="2">
    <location>
        <position position="1"/>
    </location>
</feature>
<dbReference type="EMBL" id="MU006328">
    <property type="protein sequence ID" value="KAF2847208.1"/>
    <property type="molecule type" value="Genomic_DNA"/>
</dbReference>
<evidence type="ECO:0000256" key="1">
    <source>
        <dbReference type="SAM" id="MobiDB-lite"/>
    </source>
</evidence>
<accession>A0A6A7AYH2</accession>
<dbReference type="AlphaFoldDB" id="A0A6A7AYH2"/>